<dbReference type="PANTHER" id="PTHR43292:SF3">
    <property type="entry name" value="ACYL-COA DEHYDROGENASE FADE29"/>
    <property type="match status" value="1"/>
</dbReference>
<keyword evidence="11" id="KW-1185">Reference proteome</keyword>
<dbReference type="SUPFAM" id="SSF56645">
    <property type="entry name" value="Acyl-CoA dehydrogenase NM domain-like"/>
    <property type="match status" value="1"/>
</dbReference>
<dbReference type="Gene3D" id="2.40.110.10">
    <property type="entry name" value="Butyryl-CoA Dehydrogenase, subunit A, domain 2"/>
    <property type="match status" value="1"/>
</dbReference>
<evidence type="ECO:0000256" key="6">
    <source>
        <dbReference type="RuleBase" id="RU362125"/>
    </source>
</evidence>
<comment type="caution">
    <text evidence="10">The sequence shown here is derived from an EMBL/GenBank/DDBJ whole genome shotgun (WGS) entry which is preliminary data.</text>
</comment>
<gene>
    <name evidence="10" type="ORF">WG900_17710</name>
</gene>
<evidence type="ECO:0000256" key="5">
    <source>
        <dbReference type="ARBA" id="ARBA00023002"/>
    </source>
</evidence>
<evidence type="ECO:0000259" key="9">
    <source>
        <dbReference type="Pfam" id="PF02771"/>
    </source>
</evidence>
<organism evidence="10 11">
    <name type="scientific">Novosphingobium aquae</name>
    <dbReference type="NCBI Taxonomy" id="3133435"/>
    <lineage>
        <taxon>Bacteria</taxon>
        <taxon>Pseudomonadati</taxon>
        <taxon>Pseudomonadota</taxon>
        <taxon>Alphaproteobacteria</taxon>
        <taxon>Sphingomonadales</taxon>
        <taxon>Sphingomonadaceae</taxon>
        <taxon>Novosphingobium</taxon>
    </lineage>
</organism>
<dbReference type="Pfam" id="PF00441">
    <property type="entry name" value="Acyl-CoA_dh_1"/>
    <property type="match status" value="1"/>
</dbReference>
<accession>A0ABU8SCX3</accession>
<evidence type="ECO:0000259" key="7">
    <source>
        <dbReference type="Pfam" id="PF00441"/>
    </source>
</evidence>
<evidence type="ECO:0000313" key="11">
    <source>
        <dbReference type="Proteomes" id="UP001379235"/>
    </source>
</evidence>
<evidence type="ECO:0000256" key="3">
    <source>
        <dbReference type="ARBA" id="ARBA00022630"/>
    </source>
</evidence>
<name>A0ABU8SCX3_9SPHN</name>
<sequence>MDFGWSEQQDALRGKVVEFLRDHLPDGWQDIAALSPGSQEVTDFSREFCPKLAEAGLLASHWPPEFGGRDAPAWDHFIIGEVMWEAGEPRGPQYYNVNWIGPTILHYGNEEQKAQHLCRMMQGDVIWCQGFSEPSGGSDLAAMRTRAERDGDRYRINGQKIWTSYARLAEFCFLLARTGAGKRDISVFLIPMDRPGITVRPIESVVGDGDLHEVFFDDVEALESERLGPEGKGWDVVRYSLNFERVGIPRYALALRTLHAAVADLEASGSFTETARLAAALAMSSCEAARMLVYEAVDQRSKSAPGTGIASMARYAVVLAERQVADFVLDWTPHLFVSETNPMVATHHKRAIAAGLAAGAAEIQLNLVARDMLGLGT</sequence>
<proteinExistence type="inferred from homology"/>
<evidence type="ECO:0000256" key="4">
    <source>
        <dbReference type="ARBA" id="ARBA00022827"/>
    </source>
</evidence>
<dbReference type="Proteomes" id="UP001379235">
    <property type="component" value="Unassembled WGS sequence"/>
</dbReference>
<evidence type="ECO:0000313" key="10">
    <source>
        <dbReference type="EMBL" id="MEJ6011752.1"/>
    </source>
</evidence>
<comment type="cofactor">
    <cofactor evidence="1 6">
        <name>FAD</name>
        <dbReference type="ChEBI" id="CHEBI:57692"/>
    </cofactor>
</comment>
<dbReference type="EMBL" id="JBBHJY010000010">
    <property type="protein sequence ID" value="MEJ6011752.1"/>
    <property type="molecule type" value="Genomic_DNA"/>
</dbReference>
<dbReference type="Gene3D" id="1.10.540.10">
    <property type="entry name" value="Acyl-CoA dehydrogenase/oxidase, N-terminal domain"/>
    <property type="match status" value="1"/>
</dbReference>
<dbReference type="InterPro" id="IPR046373">
    <property type="entry name" value="Acyl-CoA_Oxase/DH_mid-dom_sf"/>
</dbReference>
<feature type="domain" description="Acyl-CoA dehydrogenase/oxidase C-terminal" evidence="7">
    <location>
        <begin position="231"/>
        <end position="372"/>
    </location>
</feature>
<dbReference type="InterPro" id="IPR013786">
    <property type="entry name" value="AcylCoA_DH/ox_N"/>
</dbReference>
<comment type="similarity">
    <text evidence="2 6">Belongs to the acyl-CoA dehydrogenase family.</text>
</comment>
<keyword evidence="5 6" id="KW-0560">Oxidoreductase</keyword>
<dbReference type="Gene3D" id="1.20.140.10">
    <property type="entry name" value="Butyryl-CoA Dehydrogenase, subunit A, domain 3"/>
    <property type="match status" value="1"/>
</dbReference>
<dbReference type="InterPro" id="IPR052161">
    <property type="entry name" value="Mycobact_Acyl-CoA_DH"/>
</dbReference>
<protein>
    <submittedName>
        <fullName evidence="10">Acyl-CoA dehydrogenase family protein</fullName>
    </submittedName>
</protein>
<dbReference type="PANTHER" id="PTHR43292">
    <property type="entry name" value="ACYL-COA DEHYDROGENASE"/>
    <property type="match status" value="1"/>
</dbReference>
<reference evidence="10 11" key="1">
    <citation type="submission" date="2024-03" db="EMBL/GenBank/DDBJ databases">
        <authorList>
            <person name="Jo J.-H."/>
        </authorList>
    </citation>
    <scope>NUCLEOTIDE SEQUENCE [LARGE SCALE GENOMIC DNA]</scope>
    <source>
        <strain evidence="10 11">AS3R-12</strain>
    </source>
</reference>
<dbReference type="InterPro" id="IPR009075">
    <property type="entry name" value="AcylCo_DH/oxidase_C"/>
</dbReference>
<dbReference type="InterPro" id="IPR036250">
    <property type="entry name" value="AcylCo_DH-like_C"/>
</dbReference>
<evidence type="ECO:0000259" key="8">
    <source>
        <dbReference type="Pfam" id="PF02770"/>
    </source>
</evidence>
<keyword evidence="3 6" id="KW-0285">Flavoprotein</keyword>
<dbReference type="RefSeq" id="WP_339969280.1">
    <property type="nucleotide sequence ID" value="NZ_JBBHJY010000010.1"/>
</dbReference>
<evidence type="ECO:0000256" key="2">
    <source>
        <dbReference type="ARBA" id="ARBA00009347"/>
    </source>
</evidence>
<dbReference type="InterPro" id="IPR037069">
    <property type="entry name" value="AcylCoA_DH/ox_N_sf"/>
</dbReference>
<dbReference type="InterPro" id="IPR009100">
    <property type="entry name" value="AcylCoA_DH/oxidase_NM_dom_sf"/>
</dbReference>
<feature type="domain" description="Acyl-CoA oxidase/dehydrogenase middle" evidence="8">
    <location>
        <begin position="128"/>
        <end position="219"/>
    </location>
</feature>
<evidence type="ECO:0000256" key="1">
    <source>
        <dbReference type="ARBA" id="ARBA00001974"/>
    </source>
</evidence>
<dbReference type="InterPro" id="IPR006091">
    <property type="entry name" value="Acyl-CoA_Oxase/DH_mid-dom"/>
</dbReference>
<feature type="domain" description="Acyl-CoA dehydrogenase/oxidase N-terminal" evidence="9">
    <location>
        <begin position="6"/>
        <end position="124"/>
    </location>
</feature>
<dbReference type="Pfam" id="PF02770">
    <property type="entry name" value="Acyl-CoA_dh_M"/>
    <property type="match status" value="1"/>
</dbReference>
<keyword evidence="4 6" id="KW-0274">FAD</keyword>
<dbReference type="Pfam" id="PF02771">
    <property type="entry name" value="Acyl-CoA_dh_N"/>
    <property type="match status" value="1"/>
</dbReference>
<dbReference type="SUPFAM" id="SSF47203">
    <property type="entry name" value="Acyl-CoA dehydrogenase C-terminal domain-like"/>
    <property type="match status" value="1"/>
</dbReference>